<proteinExistence type="predicted"/>
<evidence type="ECO:0000313" key="2">
    <source>
        <dbReference type="EMBL" id="KAF8732865.1"/>
    </source>
</evidence>
<dbReference type="Proteomes" id="UP000636709">
    <property type="component" value="Unassembled WGS sequence"/>
</dbReference>
<dbReference type="Pfam" id="PF20100">
    <property type="entry name" value="DUF6490"/>
    <property type="match status" value="1"/>
</dbReference>
<name>A0A835F9X2_9POAL</name>
<feature type="transmembrane region" description="Helical" evidence="1">
    <location>
        <begin position="12"/>
        <end position="35"/>
    </location>
</feature>
<organism evidence="2 3">
    <name type="scientific">Digitaria exilis</name>
    <dbReference type="NCBI Taxonomy" id="1010633"/>
    <lineage>
        <taxon>Eukaryota</taxon>
        <taxon>Viridiplantae</taxon>
        <taxon>Streptophyta</taxon>
        <taxon>Embryophyta</taxon>
        <taxon>Tracheophyta</taxon>
        <taxon>Spermatophyta</taxon>
        <taxon>Magnoliopsida</taxon>
        <taxon>Liliopsida</taxon>
        <taxon>Poales</taxon>
        <taxon>Poaceae</taxon>
        <taxon>PACMAD clade</taxon>
        <taxon>Panicoideae</taxon>
        <taxon>Panicodae</taxon>
        <taxon>Paniceae</taxon>
        <taxon>Anthephorinae</taxon>
        <taxon>Digitaria</taxon>
    </lineage>
</organism>
<evidence type="ECO:0000313" key="3">
    <source>
        <dbReference type="Proteomes" id="UP000636709"/>
    </source>
</evidence>
<keyword evidence="1" id="KW-0812">Transmembrane</keyword>
<reference evidence="2" key="1">
    <citation type="submission" date="2020-07" db="EMBL/GenBank/DDBJ databases">
        <title>Genome sequence and genetic diversity analysis of an under-domesticated orphan crop, white fonio (Digitaria exilis).</title>
        <authorList>
            <person name="Bennetzen J.L."/>
            <person name="Chen S."/>
            <person name="Ma X."/>
            <person name="Wang X."/>
            <person name="Yssel A.E.J."/>
            <person name="Chaluvadi S.R."/>
            <person name="Johnson M."/>
            <person name="Gangashetty P."/>
            <person name="Hamidou F."/>
            <person name="Sanogo M.D."/>
            <person name="Zwaenepoel A."/>
            <person name="Wallace J."/>
            <person name="Van De Peer Y."/>
            <person name="Van Deynze A."/>
        </authorList>
    </citation>
    <scope>NUCLEOTIDE SEQUENCE</scope>
    <source>
        <tissue evidence="2">Leaves</tissue>
    </source>
</reference>
<protein>
    <submittedName>
        <fullName evidence="2">Uncharacterized protein</fullName>
    </submittedName>
</protein>
<dbReference type="PANTHER" id="PTHR46610:SF12">
    <property type="entry name" value="OS06G0146600 PROTEIN"/>
    <property type="match status" value="1"/>
</dbReference>
<dbReference type="PANTHER" id="PTHR46610">
    <property type="entry name" value="OS05G0181300 PROTEIN"/>
    <property type="match status" value="1"/>
</dbReference>
<sequence>MDQRLAIVGDAATTGLVQIGVVVLTVTSAAAIYRAALARDVATAAFVAASYGALLTLLCSLRAYELAPAAERGRLRLRVWALCTLLTALFACKVAGVVPLPVAVGVWAVSVATSACGFVLLSSRARGWGGDVKEEGQRKREVGRRKTEYQVLIKTLDHEEPKQEAAKWASKENMGWARPREGNGVLDKRIFFYTEQGVD</sequence>
<dbReference type="EMBL" id="JACEFO010001603">
    <property type="protein sequence ID" value="KAF8732865.1"/>
    <property type="molecule type" value="Genomic_DNA"/>
</dbReference>
<keyword evidence="3" id="KW-1185">Reference proteome</keyword>
<dbReference type="InterPro" id="IPR045501">
    <property type="entry name" value="DUF6490"/>
</dbReference>
<accession>A0A835F9X2</accession>
<gene>
    <name evidence="2" type="ORF">HU200_015213</name>
</gene>
<feature type="transmembrane region" description="Helical" evidence="1">
    <location>
        <begin position="41"/>
        <end position="63"/>
    </location>
</feature>
<keyword evidence="1" id="KW-1133">Transmembrane helix</keyword>
<keyword evidence="1" id="KW-0472">Membrane</keyword>
<feature type="transmembrane region" description="Helical" evidence="1">
    <location>
        <begin position="102"/>
        <end position="121"/>
    </location>
</feature>
<comment type="caution">
    <text evidence="2">The sequence shown here is derived from an EMBL/GenBank/DDBJ whole genome shotgun (WGS) entry which is preliminary data.</text>
</comment>
<dbReference type="AlphaFoldDB" id="A0A835F9X2"/>
<evidence type="ECO:0000256" key="1">
    <source>
        <dbReference type="SAM" id="Phobius"/>
    </source>
</evidence>
<feature type="transmembrane region" description="Helical" evidence="1">
    <location>
        <begin position="75"/>
        <end position="96"/>
    </location>
</feature>